<dbReference type="Gene3D" id="3.40.50.300">
    <property type="entry name" value="P-loop containing nucleotide triphosphate hydrolases"/>
    <property type="match status" value="1"/>
</dbReference>
<evidence type="ECO:0008006" key="3">
    <source>
        <dbReference type="Google" id="ProtNLM"/>
    </source>
</evidence>
<dbReference type="EMBL" id="FNOJ01000008">
    <property type="protein sequence ID" value="SDW57938.1"/>
    <property type="molecule type" value="Genomic_DNA"/>
</dbReference>
<protein>
    <recommendedName>
        <fullName evidence="3">NB-ARC domain-containing protein</fullName>
    </recommendedName>
</protein>
<accession>A0A1H2UPQ6</accession>
<reference evidence="2" key="1">
    <citation type="submission" date="2016-10" db="EMBL/GenBank/DDBJ databases">
        <authorList>
            <person name="Varghese N."/>
        </authorList>
    </citation>
    <scope>NUCLEOTIDE SEQUENCE [LARGE SCALE GENOMIC DNA]</scope>
    <source>
        <strain evidence="2">DSM 12489</strain>
    </source>
</reference>
<dbReference type="Proteomes" id="UP000182589">
    <property type="component" value="Unassembled WGS sequence"/>
</dbReference>
<dbReference type="AlphaFoldDB" id="A0A1H2UPQ6"/>
<sequence>MNTFDIDASRLRNPLLITREEELHPFIDWLSEARPGTAIWSVQGIGGIGKTTFLGQIRACARQYGADTVYVDGTTGFTNASELLFYLQTQLQFSDALSMTPLDQLLDQWHERAQFKKTVILFDHFEEMSFLDSFLRREFAPQVPLVNILLVFASRQGLSIGWRTDPNCVMRLRSLVLHPFTWEQSMQYTSEFGIRDLQVQQKISRATAGYPLALAFAVQATEQQDEARFGGDLEAVLELSFRMFSEVAPHLSPLVEGLAFLRSATQEMLVELLQVDIPRDHFRDLSRLSFVRTTEMGLVMHDVARTFLLNDLKLRNPHCRAKGQSEQCVGGSCSSFPCRGTTFCSHLSQHGWP</sequence>
<dbReference type="RefSeq" id="WP_074693132.1">
    <property type="nucleotide sequence ID" value="NZ_FNOJ01000008.1"/>
</dbReference>
<evidence type="ECO:0000313" key="2">
    <source>
        <dbReference type="Proteomes" id="UP000182589"/>
    </source>
</evidence>
<dbReference type="SUPFAM" id="SSF52540">
    <property type="entry name" value="P-loop containing nucleoside triphosphate hydrolases"/>
    <property type="match status" value="1"/>
</dbReference>
<organism evidence="1 2">
    <name type="scientific">Alicyclobacillus hesperidum</name>
    <dbReference type="NCBI Taxonomy" id="89784"/>
    <lineage>
        <taxon>Bacteria</taxon>
        <taxon>Bacillati</taxon>
        <taxon>Bacillota</taxon>
        <taxon>Bacilli</taxon>
        <taxon>Bacillales</taxon>
        <taxon>Alicyclobacillaceae</taxon>
        <taxon>Alicyclobacillus</taxon>
    </lineage>
</organism>
<name>A0A1H2UPQ6_9BACL</name>
<evidence type="ECO:0000313" key="1">
    <source>
        <dbReference type="EMBL" id="SDW57938.1"/>
    </source>
</evidence>
<keyword evidence="2" id="KW-1185">Reference proteome</keyword>
<proteinExistence type="predicted"/>
<gene>
    <name evidence="1" type="ORF">SAMN04489725_10892</name>
</gene>
<dbReference type="STRING" id="89784.SAMN04489725_10892"/>
<dbReference type="InterPro" id="IPR027417">
    <property type="entry name" value="P-loop_NTPase"/>
</dbReference>